<reference evidence="5 6" key="1">
    <citation type="submission" date="2018-08" db="EMBL/GenBank/DDBJ databases">
        <title>A genome reference for cultivated species of the human gut microbiota.</title>
        <authorList>
            <person name="Zou Y."/>
            <person name="Xue W."/>
            <person name="Luo G."/>
        </authorList>
    </citation>
    <scope>NUCLEOTIDE SEQUENCE [LARGE SCALE GENOMIC DNA]</scope>
    <source>
        <strain evidence="2 5">AF14-49</strain>
        <strain evidence="4 6">AF34-33</strain>
        <strain evidence="3 7">OF02-7</strain>
    </source>
</reference>
<dbReference type="AlphaFoldDB" id="A0A412WXI1"/>
<evidence type="ECO:0000256" key="1">
    <source>
        <dbReference type="SAM" id="MobiDB-lite"/>
    </source>
</evidence>
<dbReference type="EMBL" id="QSCR01000025">
    <property type="protein sequence ID" value="RGY15228.1"/>
    <property type="molecule type" value="Genomic_DNA"/>
</dbReference>
<name>A0A412WXI1_9BACT</name>
<accession>A0A412WXI1</accession>
<proteinExistence type="predicted"/>
<organism evidence="2 5">
    <name type="scientific">Butyricimonas virosa</name>
    <dbReference type="NCBI Taxonomy" id="544645"/>
    <lineage>
        <taxon>Bacteria</taxon>
        <taxon>Pseudomonadati</taxon>
        <taxon>Bacteroidota</taxon>
        <taxon>Bacteroidia</taxon>
        <taxon>Bacteroidales</taxon>
        <taxon>Odoribacteraceae</taxon>
        <taxon>Butyricimonas</taxon>
    </lineage>
</organism>
<dbReference type="Proteomes" id="UP000283589">
    <property type="component" value="Unassembled WGS sequence"/>
</dbReference>
<protein>
    <submittedName>
        <fullName evidence="2">RNA-binding protein</fullName>
    </submittedName>
</protein>
<evidence type="ECO:0000313" key="6">
    <source>
        <dbReference type="Proteomes" id="UP000286038"/>
    </source>
</evidence>
<dbReference type="Proteomes" id="UP000286038">
    <property type="component" value="Unassembled WGS sequence"/>
</dbReference>
<dbReference type="EMBL" id="QRZA01000022">
    <property type="protein sequence ID" value="RGV32266.1"/>
    <property type="molecule type" value="Genomic_DNA"/>
</dbReference>
<comment type="caution">
    <text evidence="2">The sequence shown here is derived from an EMBL/GenBank/DDBJ whole genome shotgun (WGS) entry which is preliminary data.</text>
</comment>
<dbReference type="Proteomes" id="UP000286063">
    <property type="component" value="Unassembled WGS sequence"/>
</dbReference>
<gene>
    <name evidence="2" type="ORF">DWW18_14440</name>
    <name evidence="4" type="ORF">DWZ68_07620</name>
    <name evidence="3" type="ORF">DXA50_13460</name>
</gene>
<evidence type="ECO:0000313" key="4">
    <source>
        <dbReference type="EMBL" id="RHM44415.1"/>
    </source>
</evidence>
<sequence>MGAAGNKKPKKSKNKKDVPSYLVEEMTHETPLKNKKHK</sequence>
<evidence type="ECO:0000313" key="7">
    <source>
        <dbReference type="Proteomes" id="UP000286063"/>
    </source>
</evidence>
<dbReference type="EMBL" id="QRPV01000006">
    <property type="protein sequence ID" value="RHM44415.1"/>
    <property type="molecule type" value="Genomic_DNA"/>
</dbReference>
<feature type="region of interest" description="Disordered" evidence="1">
    <location>
        <begin position="1"/>
        <end position="38"/>
    </location>
</feature>
<evidence type="ECO:0000313" key="2">
    <source>
        <dbReference type="EMBL" id="RGV32266.1"/>
    </source>
</evidence>
<evidence type="ECO:0000313" key="5">
    <source>
        <dbReference type="Proteomes" id="UP000283589"/>
    </source>
</evidence>
<evidence type="ECO:0000313" key="3">
    <source>
        <dbReference type="EMBL" id="RGY15228.1"/>
    </source>
</evidence>